<evidence type="ECO:0000313" key="3">
    <source>
        <dbReference type="Proteomes" id="UP000275267"/>
    </source>
</evidence>
<feature type="compositionally biased region" description="Low complexity" evidence="1">
    <location>
        <begin position="232"/>
        <end position="241"/>
    </location>
</feature>
<keyword evidence="3" id="KW-1185">Reference proteome</keyword>
<feature type="region of interest" description="Disordered" evidence="1">
    <location>
        <begin position="130"/>
        <end position="190"/>
    </location>
</feature>
<reference evidence="3" key="1">
    <citation type="journal article" date="2019" name="Nat. Commun.">
        <title>The genome of broomcorn millet.</title>
        <authorList>
            <person name="Zou C."/>
            <person name="Miki D."/>
            <person name="Li D."/>
            <person name="Tang Q."/>
            <person name="Xiao L."/>
            <person name="Rajput S."/>
            <person name="Deng P."/>
            <person name="Jia W."/>
            <person name="Huang R."/>
            <person name="Zhang M."/>
            <person name="Sun Y."/>
            <person name="Hu J."/>
            <person name="Fu X."/>
            <person name="Schnable P.S."/>
            <person name="Li F."/>
            <person name="Zhang H."/>
            <person name="Feng B."/>
            <person name="Zhu X."/>
            <person name="Liu R."/>
            <person name="Schnable J.C."/>
            <person name="Zhu J.-K."/>
            <person name="Zhang H."/>
        </authorList>
    </citation>
    <scope>NUCLEOTIDE SEQUENCE [LARGE SCALE GENOMIC DNA]</scope>
</reference>
<feature type="compositionally biased region" description="Pro residues" evidence="1">
    <location>
        <begin position="219"/>
        <end position="231"/>
    </location>
</feature>
<comment type="caution">
    <text evidence="2">The sequence shown here is derived from an EMBL/GenBank/DDBJ whole genome shotgun (WGS) entry which is preliminary data.</text>
</comment>
<dbReference type="Proteomes" id="UP000275267">
    <property type="component" value="Unassembled WGS sequence"/>
</dbReference>
<protein>
    <submittedName>
        <fullName evidence="2">Uncharacterized protein</fullName>
    </submittedName>
</protein>
<feature type="region of interest" description="Disordered" evidence="1">
    <location>
        <begin position="213"/>
        <end position="273"/>
    </location>
</feature>
<proteinExistence type="predicted"/>
<feature type="compositionally biased region" description="Pro residues" evidence="1">
    <location>
        <begin position="263"/>
        <end position="273"/>
    </location>
</feature>
<dbReference type="OrthoDB" id="10588994at2759"/>
<accession>A0A3L6SNN5</accession>
<evidence type="ECO:0000313" key="2">
    <source>
        <dbReference type="EMBL" id="RLN24259.1"/>
    </source>
</evidence>
<gene>
    <name evidence="2" type="ORF">C2845_PM07G37780</name>
</gene>
<dbReference type="AlphaFoldDB" id="A0A3L6SNN5"/>
<name>A0A3L6SNN5_PANMI</name>
<organism evidence="2 3">
    <name type="scientific">Panicum miliaceum</name>
    <name type="common">Proso millet</name>
    <name type="synonym">Broomcorn millet</name>
    <dbReference type="NCBI Taxonomy" id="4540"/>
    <lineage>
        <taxon>Eukaryota</taxon>
        <taxon>Viridiplantae</taxon>
        <taxon>Streptophyta</taxon>
        <taxon>Embryophyta</taxon>
        <taxon>Tracheophyta</taxon>
        <taxon>Spermatophyta</taxon>
        <taxon>Magnoliopsida</taxon>
        <taxon>Liliopsida</taxon>
        <taxon>Poales</taxon>
        <taxon>Poaceae</taxon>
        <taxon>PACMAD clade</taxon>
        <taxon>Panicoideae</taxon>
        <taxon>Panicodae</taxon>
        <taxon>Paniceae</taxon>
        <taxon>Panicinae</taxon>
        <taxon>Panicum</taxon>
        <taxon>Panicum sect. Panicum</taxon>
    </lineage>
</organism>
<evidence type="ECO:0000256" key="1">
    <source>
        <dbReference type="SAM" id="MobiDB-lite"/>
    </source>
</evidence>
<sequence>MPRRSPRMLELHRLVRQQLLEVLRAPVRRPRHRGHRGKGSATTAHCADDLAARRANVLAARRGPPVLPDSCYAEEHILVSSPRHCPSYGWTAKVWIERGGSPVPPEVTGFCPSHGWTSYFHDEGGPSAAAPHVFGTTSPRWSPSPTYSPVRSSSPSYSPETPPYTPTPAEERGGSAMPLVPPSFEPRRTKAARSNWPPYYTNEEHSLAAAEAVYSEPELAPPPPPPAPTPARPNATAAANRRLGLRRPNMILTGHIPNGRPLHSPPRPGEGAA</sequence>
<feature type="compositionally biased region" description="Low complexity" evidence="1">
    <location>
        <begin position="143"/>
        <end position="159"/>
    </location>
</feature>
<dbReference type="EMBL" id="PQIB02000004">
    <property type="protein sequence ID" value="RLN24259.1"/>
    <property type="molecule type" value="Genomic_DNA"/>
</dbReference>
<dbReference type="STRING" id="4540.A0A3L6SNN5"/>